<reference evidence="1" key="1">
    <citation type="submission" date="2021-02" db="EMBL/GenBank/DDBJ databases">
        <title>First Annotated Genome of the Yellow-green Alga Tribonema minus.</title>
        <authorList>
            <person name="Mahan K.M."/>
        </authorList>
    </citation>
    <scope>NUCLEOTIDE SEQUENCE</scope>
    <source>
        <strain evidence="1">UTEX B ZZ1240</strain>
    </source>
</reference>
<dbReference type="OrthoDB" id="66498at2759"/>
<evidence type="ECO:0000313" key="2">
    <source>
        <dbReference type="Proteomes" id="UP000664859"/>
    </source>
</evidence>
<evidence type="ECO:0000313" key="1">
    <source>
        <dbReference type="EMBL" id="KAG5178045.1"/>
    </source>
</evidence>
<gene>
    <name evidence="1" type="ORF">JKP88DRAFT_330592</name>
</gene>
<organism evidence="1 2">
    <name type="scientific">Tribonema minus</name>
    <dbReference type="NCBI Taxonomy" id="303371"/>
    <lineage>
        <taxon>Eukaryota</taxon>
        <taxon>Sar</taxon>
        <taxon>Stramenopiles</taxon>
        <taxon>Ochrophyta</taxon>
        <taxon>PX clade</taxon>
        <taxon>Xanthophyceae</taxon>
        <taxon>Tribonematales</taxon>
        <taxon>Tribonemataceae</taxon>
        <taxon>Tribonema</taxon>
    </lineage>
</organism>
<sequence>VGTWHRCQRVAFQAGTLSAERLQQLQSANFDLTVRPTISWHDSFAAWVAEHGSGSKLSKRVATWVKTQHTAYQNRFMSKERIAMLQEAGFVFKRRTC</sequence>
<proteinExistence type="predicted"/>
<dbReference type="AlphaFoldDB" id="A0A836C9G7"/>
<dbReference type="EMBL" id="JAFCMP010000518">
    <property type="protein sequence ID" value="KAG5178045.1"/>
    <property type="molecule type" value="Genomic_DNA"/>
</dbReference>
<protein>
    <recommendedName>
        <fullName evidence="3">Helicase-associated domain-containing protein</fullName>
    </recommendedName>
</protein>
<dbReference type="PANTHER" id="PTHR33418:SF1">
    <property type="entry name" value="HELICASE-ASSOCIATED DOMAIN-CONTAINING PROTEIN"/>
    <property type="match status" value="1"/>
</dbReference>
<name>A0A836C9G7_9STRA</name>
<dbReference type="Proteomes" id="UP000664859">
    <property type="component" value="Unassembled WGS sequence"/>
</dbReference>
<accession>A0A836C9G7</accession>
<dbReference type="Gene3D" id="6.10.140.530">
    <property type="match status" value="1"/>
</dbReference>
<evidence type="ECO:0008006" key="3">
    <source>
        <dbReference type="Google" id="ProtNLM"/>
    </source>
</evidence>
<feature type="non-terminal residue" evidence="1">
    <location>
        <position position="1"/>
    </location>
</feature>
<comment type="caution">
    <text evidence="1">The sequence shown here is derived from an EMBL/GenBank/DDBJ whole genome shotgun (WGS) entry which is preliminary data.</text>
</comment>
<keyword evidence="2" id="KW-1185">Reference proteome</keyword>
<dbReference type="PANTHER" id="PTHR33418">
    <property type="entry name" value="HELICASE-ASSOCIATED"/>
    <property type="match status" value="1"/>
</dbReference>